<evidence type="ECO:0000313" key="5">
    <source>
        <dbReference type="Proteomes" id="UP000191135"/>
    </source>
</evidence>
<dbReference type="Proteomes" id="UP000191135">
    <property type="component" value="Chromosome"/>
</dbReference>
<comment type="similarity">
    <text evidence="1">Belongs to the methyltransferase superfamily. L-isoaspartyl/D-aspartyl protein methyltransferase family.</text>
</comment>
<dbReference type="GO" id="GO:0004719">
    <property type="term" value="F:protein-L-isoaspartate (D-aspartate) O-methyltransferase activity"/>
    <property type="evidence" value="ECO:0007669"/>
    <property type="project" value="InterPro"/>
</dbReference>
<accession>A0A1U9Z3T2</accession>
<dbReference type="InterPro" id="IPR000682">
    <property type="entry name" value="PCMT"/>
</dbReference>
<dbReference type="AlphaFoldDB" id="A0A1U9Z3T2"/>
<dbReference type="KEGG" id="mmed:Mame_03015"/>
<name>A0A1U9Z3T2_9HYPH</name>
<organism evidence="4 5">
    <name type="scientific">Martelella mediterranea DSM 17316</name>
    <dbReference type="NCBI Taxonomy" id="1122214"/>
    <lineage>
        <taxon>Bacteria</taxon>
        <taxon>Pseudomonadati</taxon>
        <taxon>Pseudomonadota</taxon>
        <taxon>Alphaproteobacteria</taxon>
        <taxon>Hyphomicrobiales</taxon>
        <taxon>Aurantimonadaceae</taxon>
        <taxon>Martelella</taxon>
    </lineage>
</organism>
<keyword evidence="4" id="KW-0489">Methyltransferase</keyword>
<evidence type="ECO:0000256" key="1">
    <source>
        <dbReference type="ARBA" id="ARBA00005369"/>
    </source>
</evidence>
<dbReference type="Gene3D" id="3.40.50.150">
    <property type="entry name" value="Vaccinia Virus protein VP39"/>
    <property type="match status" value="1"/>
</dbReference>
<evidence type="ECO:0000256" key="3">
    <source>
        <dbReference type="ARBA" id="ARBA00030757"/>
    </source>
</evidence>
<evidence type="ECO:0000256" key="2">
    <source>
        <dbReference type="ARBA" id="ARBA00013346"/>
    </source>
</evidence>
<dbReference type="InterPro" id="IPR029063">
    <property type="entry name" value="SAM-dependent_MTases_sf"/>
</dbReference>
<dbReference type="GO" id="GO:0005737">
    <property type="term" value="C:cytoplasm"/>
    <property type="evidence" value="ECO:0007669"/>
    <property type="project" value="TreeGrafter"/>
</dbReference>
<dbReference type="SUPFAM" id="SSF53335">
    <property type="entry name" value="S-adenosyl-L-methionine-dependent methyltransferases"/>
    <property type="match status" value="1"/>
</dbReference>
<keyword evidence="4" id="KW-0808">Transferase</keyword>
<dbReference type="PANTHER" id="PTHR11579">
    <property type="entry name" value="PROTEIN-L-ISOASPARTATE O-METHYLTRANSFERASE"/>
    <property type="match status" value="1"/>
</dbReference>
<protein>
    <recommendedName>
        <fullName evidence="2">Protein-L-isoaspartate O-methyltransferase</fullName>
    </recommendedName>
    <alternativeName>
        <fullName evidence="3">Protein L-isoaspartyl methyltransferase</fullName>
    </alternativeName>
</protein>
<dbReference type="Pfam" id="PF01135">
    <property type="entry name" value="PCMT"/>
    <property type="match status" value="1"/>
</dbReference>
<sequence>MMNFETARRKMVENQIRPTDVTAYPVLEAFLAVPREAFLPPQSRSLAYIDEDIQVKPANEAGPARYMMEPSPLAKLVQLLELSKKDVVLVVGAGDGYAAAILSLLAQSVVGIDSDEELVESASAKFLELGYDNAVVVSGVLPEGYPSEAPYDAIFLNGAVEVVPEALLNQLRDGGRLVCVEGTGYAARATIYHRDGDVFSSLSSFNAAVKPLPGFARAKAFEF</sequence>
<dbReference type="CDD" id="cd02440">
    <property type="entry name" value="AdoMet_MTases"/>
    <property type="match status" value="1"/>
</dbReference>
<dbReference type="STRING" id="1122214.Mame_03015"/>
<gene>
    <name evidence="4" type="primary">pcm_1</name>
    <name evidence="4" type="ORF">Mame_03015</name>
</gene>
<dbReference type="GO" id="GO:0032259">
    <property type="term" value="P:methylation"/>
    <property type="evidence" value="ECO:0007669"/>
    <property type="project" value="UniProtKB-KW"/>
</dbReference>
<reference evidence="4 5" key="1">
    <citation type="submission" date="2017-03" db="EMBL/GenBank/DDBJ databases">
        <title>Foreign affairs: Plasmid Transfer between Roseobacters and Rhizobia.</title>
        <authorList>
            <person name="Bartling P."/>
            <person name="Bunk B."/>
            <person name="Overmann J."/>
            <person name="Brinkmann H."/>
            <person name="Petersen J."/>
        </authorList>
    </citation>
    <scope>NUCLEOTIDE SEQUENCE [LARGE SCALE GENOMIC DNA]</scope>
    <source>
        <strain evidence="4 5">MACL11</strain>
    </source>
</reference>
<dbReference type="OrthoDB" id="9798496at2"/>
<dbReference type="eggNOG" id="COG2518">
    <property type="taxonomic scope" value="Bacteria"/>
</dbReference>
<dbReference type="PANTHER" id="PTHR11579:SF18">
    <property type="entry name" value="PROTEIN-L-ISOASPARTATE O-METHYLTRANSFERASE"/>
    <property type="match status" value="1"/>
</dbReference>
<proteinExistence type="inferred from homology"/>
<keyword evidence="5" id="KW-1185">Reference proteome</keyword>
<evidence type="ECO:0000313" key="4">
    <source>
        <dbReference type="EMBL" id="AQZ52336.1"/>
    </source>
</evidence>
<dbReference type="EMBL" id="CP020330">
    <property type="protein sequence ID" value="AQZ52336.1"/>
    <property type="molecule type" value="Genomic_DNA"/>
</dbReference>